<reference evidence="2 3" key="1">
    <citation type="submission" date="2022-05" db="EMBL/GenBank/DDBJ databases">
        <authorList>
            <consortium name="Genoscope - CEA"/>
            <person name="William W."/>
        </authorList>
    </citation>
    <scope>NUCLEOTIDE SEQUENCE [LARGE SCALE GENOMIC DNA]</scope>
</reference>
<accession>A0ABN8S850</accession>
<dbReference type="EMBL" id="CALNXI010002373">
    <property type="protein sequence ID" value="CAH3186881.1"/>
    <property type="molecule type" value="Genomic_DNA"/>
</dbReference>
<feature type="domain" description="RPAP1 C-terminal" evidence="1">
    <location>
        <begin position="1"/>
        <end position="65"/>
    </location>
</feature>
<organism evidence="2 3">
    <name type="scientific">Porites evermanni</name>
    <dbReference type="NCBI Taxonomy" id="104178"/>
    <lineage>
        <taxon>Eukaryota</taxon>
        <taxon>Metazoa</taxon>
        <taxon>Cnidaria</taxon>
        <taxon>Anthozoa</taxon>
        <taxon>Hexacorallia</taxon>
        <taxon>Scleractinia</taxon>
        <taxon>Fungiina</taxon>
        <taxon>Poritidae</taxon>
        <taxon>Porites</taxon>
    </lineage>
</organism>
<proteinExistence type="predicted"/>
<sequence length="119" mass="13044">ARFDFNGNLVDQSDDIPEYLGLHHHGDDPSSAGYTLEELTVLARSSFLQQRVLALQVLARIIRQAQLGVFQEHLDDNIVSVLLDAGVLFLLRWALDDSSDAVIAAAIQCFAAILIVPSD</sequence>
<evidence type="ECO:0000259" key="1">
    <source>
        <dbReference type="Pfam" id="PF08620"/>
    </source>
</evidence>
<name>A0ABN8S850_9CNID</name>
<feature type="non-terminal residue" evidence="2">
    <location>
        <position position="119"/>
    </location>
</feature>
<dbReference type="PANTHER" id="PTHR21483:SF18">
    <property type="entry name" value="RNA POLYMERASE II-ASSOCIATED PROTEIN 1"/>
    <property type="match status" value="1"/>
</dbReference>
<dbReference type="SUPFAM" id="SSF48371">
    <property type="entry name" value="ARM repeat"/>
    <property type="match status" value="1"/>
</dbReference>
<dbReference type="Proteomes" id="UP001159427">
    <property type="component" value="Unassembled WGS sequence"/>
</dbReference>
<protein>
    <recommendedName>
        <fullName evidence="1">RPAP1 C-terminal domain-containing protein</fullName>
    </recommendedName>
</protein>
<dbReference type="PANTHER" id="PTHR21483">
    <property type="entry name" value="RNA POLYMERASE II-ASSOCIATED PROTEIN 1"/>
    <property type="match status" value="1"/>
</dbReference>
<dbReference type="Pfam" id="PF08620">
    <property type="entry name" value="RPAP1_C"/>
    <property type="match status" value="1"/>
</dbReference>
<dbReference type="InterPro" id="IPR039913">
    <property type="entry name" value="RPAP1/Rba50"/>
</dbReference>
<dbReference type="InterPro" id="IPR016024">
    <property type="entry name" value="ARM-type_fold"/>
</dbReference>
<feature type="non-terminal residue" evidence="2">
    <location>
        <position position="1"/>
    </location>
</feature>
<gene>
    <name evidence="2" type="ORF">PEVE_00017187</name>
</gene>
<keyword evidence="3" id="KW-1185">Reference proteome</keyword>
<evidence type="ECO:0000313" key="2">
    <source>
        <dbReference type="EMBL" id="CAH3186881.1"/>
    </source>
</evidence>
<evidence type="ECO:0000313" key="3">
    <source>
        <dbReference type="Proteomes" id="UP001159427"/>
    </source>
</evidence>
<dbReference type="InterPro" id="IPR013929">
    <property type="entry name" value="RPAP1_C"/>
</dbReference>
<comment type="caution">
    <text evidence="2">The sequence shown here is derived from an EMBL/GenBank/DDBJ whole genome shotgun (WGS) entry which is preliminary data.</text>
</comment>